<protein>
    <submittedName>
        <fullName evidence="1">Uncharacterized protein</fullName>
    </submittedName>
</protein>
<organism evidence="1 2">
    <name type="scientific">Armadillidium nasatum</name>
    <dbReference type="NCBI Taxonomy" id="96803"/>
    <lineage>
        <taxon>Eukaryota</taxon>
        <taxon>Metazoa</taxon>
        <taxon>Ecdysozoa</taxon>
        <taxon>Arthropoda</taxon>
        <taxon>Crustacea</taxon>
        <taxon>Multicrustacea</taxon>
        <taxon>Malacostraca</taxon>
        <taxon>Eumalacostraca</taxon>
        <taxon>Peracarida</taxon>
        <taxon>Isopoda</taxon>
        <taxon>Oniscidea</taxon>
        <taxon>Crinocheta</taxon>
        <taxon>Armadillidiidae</taxon>
        <taxon>Armadillidium</taxon>
    </lineage>
</organism>
<dbReference type="EMBL" id="SEYY01000683">
    <property type="protein sequence ID" value="KAB7506730.1"/>
    <property type="molecule type" value="Genomic_DNA"/>
</dbReference>
<evidence type="ECO:0000313" key="2">
    <source>
        <dbReference type="Proteomes" id="UP000326759"/>
    </source>
</evidence>
<comment type="caution">
    <text evidence="1">The sequence shown here is derived from an EMBL/GenBank/DDBJ whole genome shotgun (WGS) entry which is preliminary data.</text>
</comment>
<keyword evidence="2" id="KW-1185">Reference proteome</keyword>
<evidence type="ECO:0000313" key="1">
    <source>
        <dbReference type="EMBL" id="KAB7506730.1"/>
    </source>
</evidence>
<dbReference type="Proteomes" id="UP000326759">
    <property type="component" value="Unassembled WGS sequence"/>
</dbReference>
<reference evidence="1 2" key="1">
    <citation type="journal article" date="2019" name="PLoS Biol.">
        <title>Sex chromosomes control vertical transmission of feminizing Wolbachia symbionts in an isopod.</title>
        <authorList>
            <person name="Becking T."/>
            <person name="Chebbi M.A."/>
            <person name="Giraud I."/>
            <person name="Moumen B."/>
            <person name="Laverre T."/>
            <person name="Caubet Y."/>
            <person name="Peccoud J."/>
            <person name="Gilbert C."/>
            <person name="Cordaux R."/>
        </authorList>
    </citation>
    <scope>NUCLEOTIDE SEQUENCE [LARGE SCALE GENOMIC DNA]</scope>
    <source>
        <strain evidence="1">ANa2</strain>
        <tissue evidence="1">Whole body excluding digestive tract and cuticle</tissue>
    </source>
</reference>
<dbReference type="AlphaFoldDB" id="A0A5N5TKN8"/>
<name>A0A5N5TKN8_9CRUS</name>
<sequence length="327" mass="37783">MISDSFKDWDVYTAKKAEILAPLDQLEEQYKTYRKVYDPKKGADWLERKKKKASDLKRLITDTYTVLKHSFANILALAGEDKKEFMEKEVKDIDERLVIVEKVDKTLDDLTKFNERLTKTVNQLAELRAWMIPTKEKLEFVTTTQELSPEDRVKEILDIQLQVKDRTPKIEPLGIEVHALLDEEETTQTSETALKHIADYEDIRDTVNELSIRIEVETGSITQDQKYYAEYLYGVKTFRPWMEEAESVAKAPLAKPASLEDAKKLLETVQVKELCNVWSDLQLKTDKLANVIAEIPTQVKPDLAMLESIFKDFRAVNDKKLQLLAAI</sequence>
<gene>
    <name evidence="1" type="ORF">Anas_11286</name>
</gene>
<proteinExistence type="predicted"/>
<dbReference type="OrthoDB" id="6362196at2759"/>
<accession>A0A5N5TKN8</accession>